<dbReference type="EMBL" id="JH880410">
    <property type="protein sequence ID" value="ELR61806.1"/>
    <property type="molecule type" value="Genomic_DNA"/>
</dbReference>
<sequence>MVSNISDYLRSQFSTAFRMTSISEWEIVPESDQISEVHNGALVPWVPMAITISRNSRVQDTLPGAGRPLRLGKASFQEWTEPGEPPFGIHVSALRTAPGSPGPFGLAMASVQQGEKQLFEKFWRGTFKAVATPRPESIIVASITARKPLPRKERSKKLGAPYGNKEVLDKLFALFHPSATVVHERECSSGCMPTSTARFYFGASQGVEGGQGVSCTQGVISGFVFCQQDVRRLKEPDLLLWALEFRARVMHASFIVPGALERFAEQGGSREGPLFLGHLLDEEEEEARPTATRLSAIWSPSPPSFLRHQEKSVMNPWPPPKGVGNLARTHGSSLARTHESNLARTHGSNLARTHESNLARTHGSNLARTHESNLARTHGSNLARTHESNLARTHGSNLARTHESNLARTHGSNLARTHESNLARTHGSNLARTHESNLARTHGSNLARTHESNLARTHGSNLARTHESNLARTHGSSLARTRGSSLARTRAPEETQAQTEQKLKLELRCSNSQILSLLLNHYIFFKQVLLRKVTLG</sequence>
<dbReference type="AlphaFoldDB" id="L8IZF1"/>
<evidence type="ECO:0000313" key="2">
    <source>
        <dbReference type="EMBL" id="ELR61806.1"/>
    </source>
</evidence>
<evidence type="ECO:0000256" key="1">
    <source>
        <dbReference type="SAM" id="MobiDB-lite"/>
    </source>
</evidence>
<name>L8IZF1_9CETA</name>
<feature type="region of interest" description="Disordered" evidence="1">
    <location>
        <begin position="340"/>
        <end position="367"/>
    </location>
</feature>
<evidence type="ECO:0000313" key="3">
    <source>
        <dbReference type="Proteomes" id="UP000011080"/>
    </source>
</evidence>
<organism evidence="2 3">
    <name type="scientific">Bos mutus</name>
    <name type="common">wild yak</name>
    <dbReference type="NCBI Taxonomy" id="72004"/>
    <lineage>
        <taxon>Eukaryota</taxon>
        <taxon>Metazoa</taxon>
        <taxon>Chordata</taxon>
        <taxon>Craniata</taxon>
        <taxon>Vertebrata</taxon>
        <taxon>Euteleostomi</taxon>
        <taxon>Mammalia</taxon>
        <taxon>Eutheria</taxon>
        <taxon>Laurasiatheria</taxon>
        <taxon>Artiodactyla</taxon>
        <taxon>Ruminantia</taxon>
        <taxon>Pecora</taxon>
        <taxon>Bovidae</taxon>
        <taxon>Bovinae</taxon>
        <taxon>Bos</taxon>
    </lineage>
</organism>
<reference evidence="2 3" key="1">
    <citation type="journal article" date="2012" name="Nat. Genet.">
        <title>The yak genome and adaptation to life at high altitude.</title>
        <authorList>
            <person name="Qiu Q."/>
            <person name="Zhang G."/>
            <person name="Ma T."/>
            <person name="Qian W."/>
            <person name="Wang J."/>
            <person name="Ye Z."/>
            <person name="Cao C."/>
            <person name="Hu Q."/>
            <person name="Kim J."/>
            <person name="Larkin D.M."/>
            <person name="Auvil L."/>
            <person name="Capitanu B."/>
            <person name="Ma J."/>
            <person name="Lewin H.A."/>
            <person name="Qian X."/>
            <person name="Lang Y."/>
            <person name="Zhou R."/>
            <person name="Wang L."/>
            <person name="Wang K."/>
            <person name="Xia J."/>
            <person name="Liao S."/>
            <person name="Pan S."/>
            <person name="Lu X."/>
            <person name="Hou H."/>
            <person name="Wang Y."/>
            <person name="Zang X."/>
            <person name="Yin Y."/>
            <person name="Ma H."/>
            <person name="Zhang J."/>
            <person name="Wang Z."/>
            <person name="Zhang Y."/>
            <person name="Zhang D."/>
            <person name="Yonezawa T."/>
            <person name="Hasegawa M."/>
            <person name="Zhong Y."/>
            <person name="Liu W."/>
            <person name="Zhang Y."/>
            <person name="Huang Z."/>
            <person name="Zhang S."/>
            <person name="Long R."/>
            <person name="Yang H."/>
            <person name="Wang J."/>
            <person name="Lenstra J.A."/>
            <person name="Cooper D.N."/>
            <person name="Wu Y."/>
            <person name="Wang J."/>
            <person name="Shi P."/>
            <person name="Wang J."/>
            <person name="Liu J."/>
        </authorList>
    </citation>
    <scope>NUCLEOTIDE SEQUENCE [LARGE SCALE GENOMIC DNA]</scope>
    <source>
        <strain evidence="3">yakQH1</strain>
    </source>
</reference>
<protein>
    <submittedName>
        <fullName evidence="2">Uncharacterized protein</fullName>
    </submittedName>
</protein>
<feature type="compositionally biased region" description="Polar residues" evidence="1">
    <location>
        <begin position="358"/>
        <end position="367"/>
    </location>
</feature>
<gene>
    <name evidence="2" type="ORF">M91_12412</name>
</gene>
<accession>L8IZF1</accession>
<proteinExistence type="predicted"/>
<feature type="compositionally biased region" description="Polar residues" evidence="1">
    <location>
        <begin position="342"/>
        <end position="351"/>
    </location>
</feature>
<feature type="compositionally biased region" description="Polar residues" evidence="1">
    <location>
        <begin position="470"/>
        <end position="487"/>
    </location>
</feature>
<feature type="region of interest" description="Disordered" evidence="1">
    <location>
        <begin position="470"/>
        <end position="497"/>
    </location>
</feature>
<dbReference type="Proteomes" id="UP000011080">
    <property type="component" value="Unassembled WGS sequence"/>
</dbReference>